<evidence type="ECO:0000313" key="8">
    <source>
        <dbReference type="Proteomes" id="UP000677228"/>
    </source>
</evidence>
<comment type="caution">
    <text evidence="6">The sequence shown here is derived from an EMBL/GenBank/DDBJ whole genome shotgun (WGS) entry which is preliminary data.</text>
</comment>
<dbReference type="PROSITE" id="PS50144">
    <property type="entry name" value="MATH"/>
    <property type="match status" value="1"/>
</dbReference>
<evidence type="ECO:0000256" key="2">
    <source>
        <dbReference type="ARBA" id="ARBA00022703"/>
    </source>
</evidence>
<dbReference type="EMBL" id="CAJNOK010011442">
    <property type="protein sequence ID" value="CAF1140224.1"/>
    <property type="molecule type" value="Genomic_DNA"/>
</dbReference>
<dbReference type="GO" id="GO:0009898">
    <property type="term" value="C:cytoplasmic side of plasma membrane"/>
    <property type="evidence" value="ECO:0007669"/>
    <property type="project" value="TreeGrafter"/>
</dbReference>
<dbReference type="InterPro" id="IPR049342">
    <property type="entry name" value="TRAF1-6_MATH_dom"/>
</dbReference>
<dbReference type="SUPFAM" id="SSF49599">
    <property type="entry name" value="TRAF domain-like"/>
    <property type="match status" value="1"/>
</dbReference>
<dbReference type="GO" id="GO:0043122">
    <property type="term" value="P:regulation of canonical NF-kappaB signal transduction"/>
    <property type="evidence" value="ECO:0007669"/>
    <property type="project" value="TreeGrafter"/>
</dbReference>
<dbReference type="InterPro" id="IPR002083">
    <property type="entry name" value="MATH/TRAF_dom"/>
</dbReference>
<dbReference type="Pfam" id="PF21355">
    <property type="entry name" value="TRAF-mep_MATH"/>
    <property type="match status" value="1"/>
</dbReference>
<sequence>MGVKSVFYVGNIDTSKLDLYLKCSNDIKSCYSLALSTDSCIEIVLLISIQLNINQNEFIQKLLELKNVSKIWINTQLQGTKLFNLFGNDDRLRKVNISECEQQTLISVAFSCVATNINEQLPNNSLDRAALLICFIRLKDNVERLRQHIQFSHDDAYIPRPKPEFEKDGPHHRKVIITESPQIMLDRGFQRELLDLIVICKEKDNGCDWDGTLKYYQDHLDNKHTTIHNCKHCNDNFSSKDELDDHQKSLCTKIMILCQLAEHGCSKERFLRSDLCAHYLTELHQTCLQSVLVKIIQLIQSRYNGTDIAVMNSTSDPFNLISLMSTADTTSLSTNSVINYFYSQLQQLYETLTTVTKNFQPLNEDSIRLSTESLRQQNLLQACQNEINLIKQSKVEIDSYIAGIGPNQEILQQELDSVKQKVEDLQCISYDGTFTWKISNISEKITDAQSERQTSIYSPAFYSSPTGYKMCIRLYLQGDGNARRTHMSLFFLIMRGPFDAILNWPFSFKVTFCLYDQSGQQRHIIDSFRPDTTSNSFQRPRSEMNIASGIPKFFPLPMILQEDTNYIKDDTMYIKCLVDFGDISKIILPYALSLNPALPHHVQRHMIRVETDRRLQLQQ</sequence>
<evidence type="ECO:0000256" key="4">
    <source>
        <dbReference type="ARBA" id="ARBA00023054"/>
    </source>
</evidence>
<keyword evidence="4" id="KW-0175">Coiled coil</keyword>
<evidence type="ECO:0000313" key="7">
    <source>
        <dbReference type="EMBL" id="CAF3934552.1"/>
    </source>
</evidence>
<keyword evidence="1" id="KW-1017">Isopeptide bond</keyword>
<accession>A0A8S2EBR6</accession>
<protein>
    <recommendedName>
        <fullName evidence="5">MATH domain-containing protein</fullName>
    </recommendedName>
</protein>
<dbReference type="InterPro" id="IPR008974">
    <property type="entry name" value="TRAF-like"/>
</dbReference>
<dbReference type="GO" id="GO:0006915">
    <property type="term" value="P:apoptotic process"/>
    <property type="evidence" value="ECO:0007669"/>
    <property type="project" value="UniProtKB-KW"/>
</dbReference>
<reference evidence="6" key="1">
    <citation type="submission" date="2021-02" db="EMBL/GenBank/DDBJ databases">
        <authorList>
            <person name="Nowell W R."/>
        </authorList>
    </citation>
    <scope>NUCLEOTIDE SEQUENCE</scope>
</reference>
<evidence type="ECO:0000313" key="6">
    <source>
        <dbReference type="EMBL" id="CAF1140224.1"/>
    </source>
</evidence>
<dbReference type="PANTHER" id="PTHR10131:SF138">
    <property type="entry name" value="RE66324P"/>
    <property type="match status" value="1"/>
</dbReference>
<dbReference type="EMBL" id="CAJOBA010026137">
    <property type="protein sequence ID" value="CAF3934552.1"/>
    <property type="molecule type" value="Genomic_DNA"/>
</dbReference>
<dbReference type="AlphaFoldDB" id="A0A8S2EBR6"/>
<evidence type="ECO:0000256" key="1">
    <source>
        <dbReference type="ARBA" id="ARBA00022499"/>
    </source>
</evidence>
<dbReference type="GO" id="GO:0005164">
    <property type="term" value="F:tumor necrosis factor receptor binding"/>
    <property type="evidence" value="ECO:0007669"/>
    <property type="project" value="TreeGrafter"/>
</dbReference>
<name>A0A8S2EBR6_9BILA</name>
<dbReference type="Proteomes" id="UP000677228">
    <property type="component" value="Unassembled WGS sequence"/>
</dbReference>
<dbReference type="Gene3D" id="2.60.210.10">
    <property type="entry name" value="Apoptosis, Tumor Necrosis Factor Receptor Associated Protein 2, Chain A"/>
    <property type="match status" value="1"/>
</dbReference>
<dbReference type="Proteomes" id="UP000682733">
    <property type="component" value="Unassembled WGS sequence"/>
</dbReference>
<dbReference type="FunFam" id="2.60.210.10:FF:000001">
    <property type="entry name" value="TNF receptor-associated factor"/>
    <property type="match status" value="1"/>
</dbReference>
<feature type="domain" description="MATH" evidence="5">
    <location>
        <begin position="431"/>
        <end position="578"/>
    </location>
</feature>
<keyword evidence="2" id="KW-0053">Apoptosis</keyword>
<gene>
    <name evidence="6" type="ORF">OVA965_LOCUS21089</name>
    <name evidence="7" type="ORF">TMI583_LOCUS21661</name>
</gene>
<proteinExistence type="predicted"/>
<evidence type="ECO:0000256" key="3">
    <source>
        <dbReference type="ARBA" id="ARBA00022843"/>
    </source>
</evidence>
<evidence type="ECO:0000259" key="5">
    <source>
        <dbReference type="PROSITE" id="PS50144"/>
    </source>
</evidence>
<organism evidence="6 8">
    <name type="scientific">Didymodactylos carnosus</name>
    <dbReference type="NCBI Taxonomy" id="1234261"/>
    <lineage>
        <taxon>Eukaryota</taxon>
        <taxon>Metazoa</taxon>
        <taxon>Spiralia</taxon>
        <taxon>Gnathifera</taxon>
        <taxon>Rotifera</taxon>
        <taxon>Eurotatoria</taxon>
        <taxon>Bdelloidea</taxon>
        <taxon>Philodinida</taxon>
        <taxon>Philodinidae</taxon>
        <taxon>Didymodactylos</taxon>
    </lineage>
</organism>
<keyword evidence="3" id="KW-0832">Ubl conjugation</keyword>
<dbReference type="SMART" id="SM00061">
    <property type="entry name" value="MATH"/>
    <property type="match status" value="1"/>
</dbReference>
<dbReference type="PANTHER" id="PTHR10131">
    <property type="entry name" value="TNF RECEPTOR ASSOCIATED FACTOR"/>
    <property type="match status" value="1"/>
</dbReference>